<protein>
    <submittedName>
        <fullName evidence="2">Uncharacterized protein</fullName>
    </submittedName>
</protein>
<organism evidence="2 3">
    <name type="scientific">Amycolatopsis pigmentata</name>
    <dbReference type="NCBI Taxonomy" id="450801"/>
    <lineage>
        <taxon>Bacteria</taxon>
        <taxon>Bacillati</taxon>
        <taxon>Actinomycetota</taxon>
        <taxon>Actinomycetes</taxon>
        <taxon>Pseudonocardiales</taxon>
        <taxon>Pseudonocardiaceae</taxon>
        <taxon>Amycolatopsis</taxon>
    </lineage>
</organism>
<evidence type="ECO:0000313" key="3">
    <source>
        <dbReference type="Proteomes" id="UP001597417"/>
    </source>
</evidence>
<accession>A0ABW5G255</accession>
<dbReference type="Proteomes" id="UP001597417">
    <property type="component" value="Unassembled WGS sequence"/>
</dbReference>
<gene>
    <name evidence="2" type="ORF">ACFSXZ_30510</name>
</gene>
<evidence type="ECO:0000313" key="2">
    <source>
        <dbReference type="EMBL" id="MFD2420670.1"/>
    </source>
</evidence>
<comment type="caution">
    <text evidence="2">The sequence shown here is derived from an EMBL/GenBank/DDBJ whole genome shotgun (WGS) entry which is preliminary data.</text>
</comment>
<dbReference type="EMBL" id="JBHUKR010000020">
    <property type="protein sequence ID" value="MFD2420670.1"/>
    <property type="molecule type" value="Genomic_DNA"/>
</dbReference>
<sequence length="63" mass="7338">MSDQSRPAHHAGHSVPDQSPPGRFASARPRRRPPRTPEQMLRWIQKIRQWKSRLDAEELETVA</sequence>
<name>A0ABW5G255_9PSEU</name>
<keyword evidence="3" id="KW-1185">Reference proteome</keyword>
<evidence type="ECO:0000256" key="1">
    <source>
        <dbReference type="SAM" id="MobiDB-lite"/>
    </source>
</evidence>
<feature type="region of interest" description="Disordered" evidence="1">
    <location>
        <begin position="1"/>
        <end position="40"/>
    </location>
</feature>
<proteinExistence type="predicted"/>
<dbReference type="RefSeq" id="WP_378268849.1">
    <property type="nucleotide sequence ID" value="NZ_JBHUKR010000020.1"/>
</dbReference>
<reference evidence="3" key="1">
    <citation type="journal article" date="2019" name="Int. J. Syst. Evol. Microbiol.">
        <title>The Global Catalogue of Microorganisms (GCM) 10K type strain sequencing project: providing services to taxonomists for standard genome sequencing and annotation.</title>
        <authorList>
            <consortium name="The Broad Institute Genomics Platform"/>
            <consortium name="The Broad Institute Genome Sequencing Center for Infectious Disease"/>
            <person name="Wu L."/>
            <person name="Ma J."/>
        </authorList>
    </citation>
    <scope>NUCLEOTIDE SEQUENCE [LARGE SCALE GENOMIC DNA]</scope>
    <source>
        <strain evidence="3">CGMCC 4.7645</strain>
    </source>
</reference>